<dbReference type="RefSeq" id="WP_041048105.1">
    <property type="nucleotide sequence ID" value="NZ_JXAK01000021.1"/>
</dbReference>
<comment type="caution">
    <text evidence="2">The sequence shown here is derived from an EMBL/GenBank/DDBJ whole genome shotgun (WGS) entry which is preliminary data.</text>
</comment>
<keyword evidence="1" id="KW-0175">Coiled coil</keyword>
<evidence type="ECO:0000313" key="2">
    <source>
        <dbReference type="EMBL" id="KIL40457.1"/>
    </source>
</evidence>
<accession>A0ABR5AHG9</accession>
<reference evidence="2 3" key="1">
    <citation type="submission" date="2014-12" db="EMBL/GenBank/DDBJ databases">
        <title>Draft genome sequence of Paenibacillus kamchatkensis strain B-2647.</title>
        <authorList>
            <person name="Karlyshev A.V."/>
            <person name="Kudryashova E.B."/>
        </authorList>
    </citation>
    <scope>NUCLEOTIDE SEQUENCE [LARGE SCALE GENOMIC DNA]</scope>
    <source>
        <strain evidence="2 3">VKM B-2647</strain>
    </source>
</reference>
<dbReference type="Proteomes" id="UP000031967">
    <property type="component" value="Unassembled WGS sequence"/>
</dbReference>
<organism evidence="2 3">
    <name type="scientific">Gordoniibacillus kamchatkensis</name>
    <dbReference type="NCBI Taxonomy" id="1590651"/>
    <lineage>
        <taxon>Bacteria</taxon>
        <taxon>Bacillati</taxon>
        <taxon>Bacillota</taxon>
        <taxon>Bacilli</taxon>
        <taxon>Bacillales</taxon>
        <taxon>Paenibacillaceae</taxon>
        <taxon>Gordoniibacillus</taxon>
    </lineage>
</organism>
<feature type="coiled-coil region" evidence="1">
    <location>
        <begin position="11"/>
        <end position="45"/>
    </location>
</feature>
<proteinExistence type="predicted"/>
<evidence type="ECO:0000256" key="1">
    <source>
        <dbReference type="SAM" id="Coils"/>
    </source>
</evidence>
<name>A0ABR5AHG9_9BACL</name>
<keyword evidence="3" id="KW-1185">Reference proteome</keyword>
<sequence>MKFFKDLFASRAAYDVKVQELEEQRRKLEAQLAELERQFAVGIEKDALGIAPFTDELKIEKETNRVKAEIAKVDQKIDIVRKGKTQAMKSQIPLLREALEAQRKEVDNEWEDALQAVQRAKAELILSLMALGDVGKKGQNVLAEYTALMAEADPDSHEAKKGMTYTNYRSRESLKFDFGPYTTDFKDILSVPEEPARNAYNGNVPGWVRHYMSTGEIDFSK</sequence>
<dbReference type="EMBL" id="JXAK01000021">
    <property type="protein sequence ID" value="KIL40457.1"/>
    <property type="molecule type" value="Genomic_DNA"/>
</dbReference>
<evidence type="ECO:0000313" key="3">
    <source>
        <dbReference type="Proteomes" id="UP000031967"/>
    </source>
</evidence>
<feature type="coiled-coil region" evidence="1">
    <location>
        <begin position="96"/>
        <end position="123"/>
    </location>
</feature>
<gene>
    <name evidence="2" type="ORF">SD70_13720</name>
</gene>
<protein>
    <submittedName>
        <fullName evidence="2">Uncharacterized protein</fullName>
    </submittedName>
</protein>